<keyword evidence="3 11" id="KW-0813">Transport</keyword>
<keyword evidence="5" id="KW-0677">Repeat</keyword>
<gene>
    <name evidence="12" type="ordered locus">Bathy11g00380</name>
</gene>
<dbReference type="AlphaFoldDB" id="K8EKE0"/>
<sequence>MTTTTTMADNPVWKAVKPFMNGGLSGMGATCVIQPIDIVKVRLQLGASGGPIGVAAGIIKNDGFGALYTGLSAGLLRQATYTTARLGIHAELVDYLKKQNNGEALPLAQKAGAGLAAGGLGAIFGSPADLSLIRMQADKTLPADQRRNYTGVVHALSDIVKNEGVGGLFTGASTTAIRAMALNMGMLASNDQAKEMLAEQGFTGFPKTFIASSISGFFASFFSLPFDYVKTMLQKQKVDPVTGKFPYSGMADCAMKTFAEGGPLKFYTGFPTYYVRIAPHAMITLMVLDSIQKFQKDNGL</sequence>
<keyword evidence="6" id="KW-0999">Mitochondrion inner membrane</keyword>
<dbReference type="InterPro" id="IPR023395">
    <property type="entry name" value="MCP_dom_sf"/>
</dbReference>
<accession>K8EKE0</accession>
<dbReference type="GO" id="GO:0005743">
    <property type="term" value="C:mitochondrial inner membrane"/>
    <property type="evidence" value="ECO:0007669"/>
    <property type="project" value="UniProtKB-SubCell"/>
</dbReference>
<dbReference type="InterPro" id="IPR050391">
    <property type="entry name" value="Mito_Metabolite_Transporter"/>
</dbReference>
<evidence type="ECO:0000256" key="9">
    <source>
        <dbReference type="ARBA" id="ARBA00023136"/>
    </source>
</evidence>
<dbReference type="OrthoDB" id="756301at2759"/>
<evidence type="ECO:0000313" key="12">
    <source>
        <dbReference type="EMBL" id="CCO18712.1"/>
    </source>
</evidence>
<dbReference type="PROSITE" id="PS50920">
    <property type="entry name" value="SOLCAR"/>
    <property type="match status" value="3"/>
</dbReference>
<dbReference type="Gene3D" id="1.50.40.10">
    <property type="entry name" value="Mitochondrial carrier domain"/>
    <property type="match status" value="1"/>
</dbReference>
<proteinExistence type="inferred from homology"/>
<dbReference type="KEGG" id="bpg:Bathy11g00380"/>
<keyword evidence="9 10" id="KW-0472">Membrane</keyword>
<evidence type="ECO:0000256" key="4">
    <source>
        <dbReference type="ARBA" id="ARBA00022692"/>
    </source>
</evidence>
<dbReference type="Proteomes" id="UP000198341">
    <property type="component" value="Chromosome 11"/>
</dbReference>
<evidence type="ECO:0000256" key="3">
    <source>
        <dbReference type="ARBA" id="ARBA00022448"/>
    </source>
</evidence>
<evidence type="ECO:0000256" key="6">
    <source>
        <dbReference type="ARBA" id="ARBA00022792"/>
    </source>
</evidence>
<dbReference type="Pfam" id="PF00153">
    <property type="entry name" value="Mito_carr"/>
    <property type="match status" value="3"/>
</dbReference>
<comment type="subcellular location">
    <subcellularLocation>
        <location evidence="1">Mitochondrion inner membrane</location>
        <topology evidence="1">Multi-pass membrane protein</topology>
    </subcellularLocation>
</comment>
<organism evidence="12 13">
    <name type="scientific">Bathycoccus prasinos</name>
    <dbReference type="NCBI Taxonomy" id="41875"/>
    <lineage>
        <taxon>Eukaryota</taxon>
        <taxon>Viridiplantae</taxon>
        <taxon>Chlorophyta</taxon>
        <taxon>Mamiellophyceae</taxon>
        <taxon>Mamiellales</taxon>
        <taxon>Bathycoccaceae</taxon>
        <taxon>Bathycoccus</taxon>
    </lineage>
</organism>
<dbReference type="eggNOG" id="KOG0759">
    <property type="taxonomic scope" value="Eukaryota"/>
</dbReference>
<evidence type="ECO:0000256" key="11">
    <source>
        <dbReference type="RuleBase" id="RU000488"/>
    </source>
</evidence>
<evidence type="ECO:0000256" key="5">
    <source>
        <dbReference type="ARBA" id="ARBA00022737"/>
    </source>
</evidence>
<keyword evidence="7" id="KW-1133">Transmembrane helix</keyword>
<name>K8EKE0_9CHLO</name>
<comment type="similarity">
    <text evidence="2 11">Belongs to the mitochondrial carrier (TC 2.A.29) family.</text>
</comment>
<dbReference type="SUPFAM" id="SSF103506">
    <property type="entry name" value="Mitochondrial carrier"/>
    <property type="match status" value="1"/>
</dbReference>
<evidence type="ECO:0000256" key="2">
    <source>
        <dbReference type="ARBA" id="ARBA00006375"/>
    </source>
</evidence>
<evidence type="ECO:0000256" key="7">
    <source>
        <dbReference type="ARBA" id="ARBA00022989"/>
    </source>
</evidence>
<evidence type="ECO:0000256" key="1">
    <source>
        <dbReference type="ARBA" id="ARBA00004448"/>
    </source>
</evidence>
<dbReference type="InterPro" id="IPR018108">
    <property type="entry name" value="MCP_transmembrane"/>
</dbReference>
<dbReference type="FunFam" id="1.50.40.10:FF:000009">
    <property type="entry name" value="Mitochondrial 2-oxoglutarate/malate carrier protein"/>
    <property type="match status" value="1"/>
</dbReference>
<evidence type="ECO:0000256" key="10">
    <source>
        <dbReference type="PROSITE-ProRule" id="PRU00282"/>
    </source>
</evidence>
<feature type="repeat" description="Solcar" evidence="10">
    <location>
        <begin position="17"/>
        <end position="95"/>
    </location>
</feature>
<dbReference type="RefSeq" id="XP_007510367.1">
    <property type="nucleotide sequence ID" value="XM_007510305.1"/>
</dbReference>
<evidence type="ECO:0000313" key="13">
    <source>
        <dbReference type="Proteomes" id="UP000198341"/>
    </source>
</evidence>
<keyword evidence="13" id="KW-1185">Reference proteome</keyword>
<feature type="repeat" description="Solcar" evidence="10">
    <location>
        <begin position="203"/>
        <end position="294"/>
    </location>
</feature>
<reference evidence="12 13" key="1">
    <citation type="submission" date="2011-10" db="EMBL/GenBank/DDBJ databases">
        <authorList>
            <person name="Genoscope - CEA"/>
        </authorList>
    </citation>
    <scope>NUCLEOTIDE SEQUENCE [LARGE SCALE GENOMIC DNA]</scope>
    <source>
        <strain evidence="12 13">RCC 1105</strain>
    </source>
</reference>
<dbReference type="EMBL" id="FO082268">
    <property type="protein sequence ID" value="CCO18712.1"/>
    <property type="molecule type" value="Genomic_DNA"/>
</dbReference>
<keyword evidence="4 10" id="KW-0812">Transmembrane</keyword>
<dbReference type="PANTHER" id="PTHR45618">
    <property type="entry name" value="MITOCHONDRIAL DICARBOXYLATE CARRIER-RELATED"/>
    <property type="match status" value="1"/>
</dbReference>
<evidence type="ECO:0000256" key="8">
    <source>
        <dbReference type="ARBA" id="ARBA00023128"/>
    </source>
</evidence>
<feature type="repeat" description="Solcar" evidence="10">
    <location>
        <begin position="105"/>
        <end position="196"/>
    </location>
</feature>
<dbReference type="GeneID" id="19012724"/>
<protein>
    <submittedName>
        <fullName evidence="12">Uncharacterized protein</fullName>
    </submittedName>
</protein>
<keyword evidence="8" id="KW-0496">Mitochondrion</keyword>